<evidence type="ECO:0000313" key="2">
    <source>
        <dbReference type="Proteomes" id="UP000001542"/>
    </source>
</evidence>
<dbReference type="Proteomes" id="UP000001542">
    <property type="component" value="Unassembled WGS sequence"/>
</dbReference>
<proteinExistence type="predicted"/>
<dbReference type="VEuPathDB" id="TrichDB:TVAG_321980"/>
<evidence type="ECO:0000313" key="1">
    <source>
        <dbReference type="EMBL" id="EAX92235.1"/>
    </source>
</evidence>
<sequence length="134" mass="15495">MFYFATDEQVFATGLFFSGVACQTIADFINEFFYNGITPANDNKVRRCVRASLNGDRFEFGNENTNDATFSEVDEVILMKFIEDSVENDEGLTLADATKHARQLVIERNKFMQLFLFLQLLKKEEKVKEESMIY</sequence>
<dbReference type="VEuPathDB" id="TrichDB:TVAGG3_0621730"/>
<dbReference type="EMBL" id="DS113980">
    <property type="protein sequence ID" value="EAX92235.1"/>
    <property type="molecule type" value="Genomic_DNA"/>
</dbReference>
<reference evidence="1" key="2">
    <citation type="journal article" date="2007" name="Science">
        <title>Draft genome sequence of the sexually transmitted pathogen Trichomonas vaginalis.</title>
        <authorList>
            <person name="Carlton J.M."/>
            <person name="Hirt R.P."/>
            <person name="Silva J.C."/>
            <person name="Delcher A.L."/>
            <person name="Schatz M."/>
            <person name="Zhao Q."/>
            <person name="Wortman J.R."/>
            <person name="Bidwell S.L."/>
            <person name="Alsmark U.C.M."/>
            <person name="Besteiro S."/>
            <person name="Sicheritz-Ponten T."/>
            <person name="Noel C.J."/>
            <person name="Dacks J.B."/>
            <person name="Foster P.G."/>
            <person name="Simillion C."/>
            <person name="Van de Peer Y."/>
            <person name="Miranda-Saavedra D."/>
            <person name="Barton G.J."/>
            <person name="Westrop G.D."/>
            <person name="Mueller S."/>
            <person name="Dessi D."/>
            <person name="Fiori P.L."/>
            <person name="Ren Q."/>
            <person name="Paulsen I."/>
            <person name="Zhang H."/>
            <person name="Bastida-Corcuera F.D."/>
            <person name="Simoes-Barbosa A."/>
            <person name="Brown M.T."/>
            <person name="Hayes R.D."/>
            <person name="Mukherjee M."/>
            <person name="Okumura C.Y."/>
            <person name="Schneider R."/>
            <person name="Smith A.J."/>
            <person name="Vanacova S."/>
            <person name="Villalvazo M."/>
            <person name="Haas B.J."/>
            <person name="Pertea M."/>
            <person name="Feldblyum T.V."/>
            <person name="Utterback T.R."/>
            <person name="Shu C.L."/>
            <person name="Osoegawa K."/>
            <person name="de Jong P.J."/>
            <person name="Hrdy I."/>
            <person name="Horvathova L."/>
            <person name="Zubacova Z."/>
            <person name="Dolezal P."/>
            <person name="Malik S.B."/>
            <person name="Logsdon J.M. Jr."/>
            <person name="Henze K."/>
            <person name="Gupta A."/>
            <person name="Wang C.C."/>
            <person name="Dunne R.L."/>
            <person name="Upcroft J.A."/>
            <person name="Upcroft P."/>
            <person name="White O."/>
            <person name="Salzberg S.L."/>
            <person name="Tang P."/>
            <person name="Chiu C.-H."/>
            <person name="Lee Y.-S."/>
            <person name="Embley T.M."/>
            <person name="Coombs G.H."/>
            <person name="Mottram J.C."/>
            <person name="Tachezy J."/>
            <person name="Fraser-Liggett C.M."/>
            <person name="Johnson P.J."/>
        </authorList>
    </citation>
    <scope>NUCLEOTIDE SEQUENCE [LARGE SCALE GENOMIC DNA]</scope>
    <source>
        <strain evidence="1">G3</strain>
    </source>
</reference>
<dbReference type="KEGG" id="tva:4749944"/>
<gene>
    <name evidence="1" type="ORF">TVAG_369810</name>
</gene>
<keyword evidence="2" id="KW-1185">Reference proteome</keyword>
<accession>A2FS91</accession>
<reference evidence="1" key="1">
    <citation type="submission" date="2006-10" db="EMBL/GenBank/DDBJ databases">
        <authorList>
            <person name="Amadeo P."/>
            <person name="Zhao Q."/>
            <person name="Wortman J."/>
            <person name="Fraser-Liggett C."/>
            <person name="Carlton J."/>
        </authorList>
    </citation>
    <scope>NUCLEOTIDE SEQUENCE</scope>
    <source>
        <strain evidence="1">G3</strain>
    </source>
</reference>
<name>A2FS91_TRIV3</name>
<dbReference type="AlphaFoldDB" id="A2FS91"/>
<organism evidence="1 2">
    <name type="scientific">Trichomonas vaginalis (strain ATCC PRA-98 / G3)</name>
    <dbReference type="NCBI Taxonomy" id="412133"/>
    <lineage>
        <taxon>Eukaryota</taxon>
        <taxon>Metamonada</taxon>
        <taxon>Parabasalia</taxon>
        <taxon>Trichomonadida</taxon>
        <taxon>Trichomonadidae</taxon>
        <taxon>Trichomonas</taxon>
    </lineage>
</organism>
<dbReference type="InParanoid" id="A2FS91"/>
<protein>
    <submittedName>
        <fullName evidence="1">Uncharacterized protein</fullName>
    </submittedName>
</protein>